<keyword evidence="7" id="KW-0997">Cell inner membrane</keyword>
<gene>
    <name evidence="7" type="primary">mltG</name>
    <name evidence="9" type="ORF">E9232_005359</name>
</gene>
<name>A0ABU1JXU6_9PROT</name>
<dbReference type="PANTHER" id="PTHR30518">
    <property type="entry name" value="ENDOLYTIC MUREIN TRANSGLYCOSYLASE"/>
    <property type="match status" value="1"/>
</dbReference>
<accession>A0ABU1JXU6</accession>
<evidence type="ECO:0000256" key="8">
    <source>
        <dbReference type="SAM" id="MobiDB-lite"/>
    </source>
</evidence>
<reference evidence="9 10" key="1">
    <citation type="submission" date="2023-07" db="EMBL/GenBank/DDBJ databases">
        <title>Sorghum-associated microbial communities from plants grown in Nebraska, USA.</title>
        <authorList>
            <person name="Schachtman D."/>
        </authorList>
    </citation>
    <scope>NUCLEOTIDE SEQUENCE [LARGE SCALE GENOMIC DNA]</scope>
    <source>
        <strain evidence="9 10">584</strain>
    </source>
</reference>
<comment type="function">
    <text evidence="7">Functions as a peptidoglycan terminase that cleaves nascent peptidoglycan strands endolytically to terminate their elongation.</text>
</comment>
<comment type="similarity">
    <text evidence="7">Belongs to the transglycosylase MltG family.</text>
</comment>
<evidence type="ECO:0000256" key="3">
    <source>
        <dbReference type="ARBA" id="ARBA00022989"/>
    </source>
</evidence>
<dbReference type="EMBL" id="JAVDPW010000010">
    <property type="protein sequence ID" value="MDR6292814.1"/>
    <property type="molecule type" value="Genomic_DNA"/>
</dbReference>
<dbReference type="EC" id="4.2.2.29" evidence="7"/>
<keyword evidence="5 7" id="KW-0456">Lyase</keyword>
<keyword evidence="3 7" id="KW-1133">Transmembrane helix</keyword>
<keyword evidence="4 7" id="KW-0472">Membrane</keyword>
<dbReference type="RefSeq" id="WP_309799245.1">
    <property type="nucleotide sequence ID" value="NZ_JAVDPW010000010.1"/>
</dbReference>
<keyword evidence="2 7" id="KW-0812">Transmembrane</keyword>
<evidence type="ECO:0000256" key="4">
    <source>
        <dbReference type="ARBA" id="ARBA00023136"/>
    </source>
</evidence>
<evidence type="ECO:0000256" key="2">
    <source>
        <dbReference type="ARBA" id="ARBA00022692"/>
    </source>
</evidence>
<dbReference type="PANTHER" id="PTHR30518:SF2">
    <property type="entry name" value="ENDOLYTIC MUREIN TRANSGLYCOSYLASE"/>
    <property type="match status" value="1"/>
</dbReference>
<keyword evidence="10" id="KW-1185">Reference proteome</keyword>
<comment type="catalytic activity">
    <reaction evidence="7">
        <text>a peptidoglycan chain = a peptidoglycan chain with N-acetyl-1,6-anhydromuramyl-[peptide] at the reducing end + a peptidoglycan chain with N-acetylglucosamine at the non-reducing end.</text>
        <dbReference type="EC" id="4.2.2.29"/>
    </reaction>
</comment>
<keyword evidence="6 7" id="KW-0961">Cell wall biogenesis/degradation</keyword>
<evidence type="ECO:0000256" key="7">
    <source>
        <dbReference type="HAMAP-Rule" id="MF_02065"/>
    </source>
</evidence>
<organism evidence="9 10">
    <name type="scientific">Inquilinus ginsengisoli</name>
    <dbReference type="NCBI Taxonomy" id="363840"/>
    <lineage>
        <taxon>Bacteria</taxon>
        <taxon>Pseudomonadati</taxon>
        <taxon>Pseudomonadota</taxon>
        <taxon>Alphaproteobacteria</taxon>
        <taxon>Rhodospirillales</taxon>
        <taxon>Rhodospirillaceae</taxon>
        <taxon>Inquilinus</taxon>
    </lineage>
</organism>
<dbReference type="Gene3D" id="3.30.160.60">
    <property type="entry name" value="Classic Zinc Finger"/>
    <property type="match status" value="1"/>
</dbReference>
<evidence type="ECO:0000256" key="5">
    <source>
        <dbReference type="ARBA" id="ARBA00023239"/>
    </source>
</evidence>
<evidence type="ECO:0000256" key="6">
    <source>
        <dbReference type="ARBA" id="ARBA00023316"/>
    </source>
</evidence>
<feature type="region of interest" description="Disordered" evidence="8">
    <location>
        <begin position="317"/>
        <end position="341"/>
    </location>
</feature>
<proteinExistence type="inferred from homology"/>
<sequence>MLRALARALAILAVLAAVIGGAVGYFLHAYRAPGPLTAPATLVVERGSGLSVIAAQLEAAGVVSNRWVFLAGSVLDGGDRSLKAGEYAFPAGISPAEATDLLARGSNVSHKITIAEGLTSTEIVALLDAEPLLTGEVGDTPAEGSLLPETYQFIRGDSRARVVERMRKAMRQEVDALWSKRTNGLPIRSAQEAVTLASIVEKETGVAAERPMVASVFLNRLQAGMPLQSDPTVIYGLTNGKKPLGRALTRADWKLDSPYNTYVVQGLPPGPIANPGRDALAAVLKPAVTGYYYFVADGSGGHAFARTLEEHNRNVAEWQKRRHATEPNSDDTAPETGDSTP</sequence>
<feature type="site" description="Important for catalytic activity" evidence="7">
    <location>
        <position position="203"/>
    </location>
</feature>
<dbReference type="InterPro" id="IPR003770">
    <property type="entry name" value="MLTG-like"/>
</dbReference>
<dbReference type="Pfam" id="PF02618">
    <property type="entry name" value="YceG"/>
    <property type="match status" value="1"/>
</dbReference>
<evidence type="ECO:0000256" key="1">
    <source>
        <dbReference type="ARBA" id="ARBA00022475"/>
    </source>
</evidence>
<dbReference type="HAMAP" id="MF_02065">
    <property type="entry name" value="MltG"/>
    <property type="match status" value="1"/>
</dbReference>
<keyword evidence="1 7" id="KW-1003">Cell membrane</keyword>
<protein>
    <recommendedName>
        <fullName evidence="7">Endolytic murein transglycosylase</fullName>
        <ecNumber evidence="7">4.2.2.29</ecNumber>
    </recommendedName>
    <alternativeName>
        <fullName evidence="7">Peptidoglycan lytic transglycosylase</fullName>
    </alternativeName>
    <alternativeName>
        <fullName evidence="7">Peptidoglycan polymerization terminase</fullName>
    </alternativeName>
</protein>
<comment type="caution">
    <text evidence="9">The sequence shown here is derived from an EMBL/GenBank/DDBJ whole genome shotgun (WGS) entry which is preliminary data.</text>
</comment>
<dbReference type="Gene3D" id="3.30.1490.480">
    <property type="entry name" value="Endolytic murein transglycosylase"/>
    <property type="match status" value="1"/>
</dbReference>
<evidence type="ECO:0000313" key="10">
    <source>
        <dbReference type="Proteomes" id="UP001262410"/>
    </source>
</evidence>
<evidence type="ECO:0000313" key="9">
    <source>
        <dbReference type="EMBL" id="MDR6292814.1"/>
    </source>
</evidence>
<dbReference type="NCBIfam" id="TIGR00247">
    <property type="entry name" value="endolytic transglycosylase MltG"/>
    <property type="match status" value="1"/>
</dbReference>
<dbReference type="Proteomes" id="UP001262410">
    <property type="component" value="Unassembled WGS sequence"/>
</dbReference>
<dbReference type="CDD" id="cd08010">
    <property type="entry name" value="MltG_like"/>
    <property type="match status" value="1"/>
</dbReference>